<comment type="function">
    <text evidence="3">Catalyzes two sequential steps in the biosynthesis of coenzyme A. In the first step cysteine is conjugated to 4'-phosphopantothenate to form 4-phosphopantothenoylcysteine. In the second step the latter compound is decarboxylated to form 4'-phosphopantotheine.</text>
</comment>
<accession>A0AAU7P023</accession>
<organism evidence="7 8">
    <name type="scientific">Methylomarinum roseum</name>
    <dbReference type="NCBI Taxonomy" id="3067653"/>
    <lineage>
        <taxon>Bacteria</taxon>
        <taxon>Pseudomonadati</taxon>
        <taxon>Pseudomonadota</taxon>
        <taxon>Gammaproteobacteria</taxon>
        <taxon>Methylococcales</taxon>
        <taxon>Methylococcaceae</taxon>
        <taxon>Methylomarinum</taxon>
    </lineage>
</organism>
<dbReference type="EMBL" id="CP157743">
    <property type="protein sequence ID" value="XBS22544.1"/>
    <property type="molecule type" value="Genomic_DNA"/>
</dbReference>
<dbReference type="Proteomes" id="UP001225378">
    <property type="component" value="Chromosome"/>
</dbReference>
<dbReference type="EC" id="6.3.2.5" evidence="3"/>
<dbReference type="InterPro" id="IPR036551">
    <property type="entry name" value="Flavin_trans-like"/>
</dbReference>
<comment type="catalytic activity">
    <reaction evidence="3 4">
        <text>N-[(R)-4-phosphopantothenoyl]-L-cysteine + H(+) = (R)-4'-phosphopantetheine + CO2</text>
        <dbReference type="Rhea" id="RHEA:16793"/>
        <dbReference type="ChEBI" id="CHEBI:15378"/>
        <dbReference type="ChEBI" id="CHEBI:16526"/>
        <dbReference type="ChEBI" id="CHEBI:59458"/>
        <dbReference type="ChEBI" id="CHEBI:61723"/>
        <dbReference type="EC" id="4.1.1.36"/>
    </reaction>
</comment>
<sequence>MYREKAINKRILLGVCGGIAAYKSAELVRLLRQRDIEVRVVMTEAAMRFIAPLTFQALSGHPVHSQLLDAEQENAMNHISLARWADAIIIAPATANMIAKISHGLADDLLSTLCLAANCPIHFAPAMNQAMWHNALTQENIARLQQQGYRIIGPEAGEQACGEIGWGRMSDAENICAELVRPPGKRPLQNKKVLISAGPTREALDPVRYLSNRSSGKMGYAIAKAAQKAGASVTLVSGPVNLPAPNDIERIDVESALQMYDAIVPRASAYDIYIGAAAVADYRPAEIQPHKIKKQQTDSVIHLQRNPDIVADVAALARKPFVVGFAAETDDLDTYALNKMRDKKLDMIAANWVGKLTGGFDSDLNALKVFWPDGGKTLAMTDKQQLAEQLIALIAERIDEKNTA</sequence>
<dbReference type="GO" id="GO:0015941">
    <property type="term" value="P:pantothenate catabolic process"/>
    <property type="evidence" value="ECO:0007669"/>
    <property type="project" value="InterPro"/>
</dbReference>
<evidence type="ECO:0000259" key="6">
    <source>
        <dbReference type="Pfam" id="PF04127"/>
    </source>
</evidence>
<dbReference type="GO" id="GO:0004633">
    <property type="term" value="F:phosphopantothenoylcysteine decarboxylase activity"/>
    <property type="evidence" value="ECO:0007669"/>
    <property type="project" value="UniProtKB-UniRule"/>
</dbReference>
<evidence type="ECO:0000259" key="5">
    <source>
        <dbReference type="Pfam" id="PF02441"/>
    </source>
</evidence>
<dbReference type="GO" id="GO:0071513">
    <property type="term" value="C:phosphopantothenoylcysteine decarboxylase complex"/>
    <property type="evidence" value="ECO:0007669"/>
    <property type="project" value="TreeGrafter"/>
</dbReference>
<feature type="binding site" evidence="3">
    <location>
        <position position="291"/>
    </location>
    <ligand>
        <name>CTP</name>
        <dbReference type="ChEBI" id="CHEBI:37563"/>
    </ligand>
</feature>
<dbReference type="AlphaFoldDB" id="A0AAU7P023"/>
<comment type="function">
    <text evidence="4">Catalyzes two steps in the biosynthesis of coenzyme A. In the first step cysteine is conjugated to 4'-phosphopantothenate to form 4-phosphopantothenoylcysteine, in the latter compound is decarboxylated to form 4'-phosphopantotheine.</text>
</comment>
<comment type="pathway">
    <text evidence="3 4">Cofactor biosynthesis; coenzyme A biosynthesis; CoA from (R)-pantothenate: step 3/5.</text>
</comment>
<keyword evidence="3" id="KW-0479">Metal-binding</keyword>
<feature type="domain" description="Flavoprotein" evidence="5">
    <location>
        <begin position="9"/>
        <end position="179"/>
    </location>
</feature>
<keyword evidence="8" id="KW-1185">Reference proteome</keyword>
<feature type="domain" description="DNA/pantothenate metabolism flavoprotein C-terminal" evidence="6">
    <location>
        <begin position="188"/>
        <end position="396"/>
    </location>
</feature>
<dbReference type="InterPro" id="IPR035929">
    <property type="entry name" value="CoaB-like_sf"/>
</dbReference>
<comment type="similarity">
    <text evidence="3 4">In the C-terminal section; belongs to the PPC synthetase family.</text>
</comment>
<keyword evidence="3 4" id="KW-0436">Ligase</keyword>
<dbReference type="NCBIfam" id="TIGR00521">
    <property type="entry name" value="coaBC_dfp"/>
    <property type="match status" value="1"/>
</dbReference>
<reference evidence="7 8" key="1">
    <citation type="journal article" date="2024" name="Microbiology">
        <title>Methylomarinum rosea sp. nov., a novel halophilic methanotrophic bacterium from the hypersaline Lake Elton.</title>
        <authorList>
            <person name="Suleimanov R.Z."/>
            <person name="Oshkin I.Y."/>
            <person name="Danilova O.V."/>
            <person name="Suzina N.E."/>
            <person name="Dedysh S.N."/>
        </authorList>
    </citation>
    <scope>NUCLEOTIDE SEQUENCE [LARGE SCALE GENOMIC DNA]</scope>
    <source>
        <strain evidence="7 8">Ch1-1</strain>
    </source>
</reference>
<protein>
    <recommendedName>
        <fullName evidence="3">Coenzyme A biosynthesis bifunctional protein CoaBC</fullName>
    </recommendedName>
    <alternativeName>
        <fullName evidence="3">DNA/pantothenate metabolism flavoprotein</fullName>
    </alternativeName>
    <alternativeName>
        <fullName evidence="3">Phosphopantothenoylcysteine synthetase/decarboxylase</fullName>
        <shortName evidence="3">PPCS-PPCDC</shortName>
    </alternativeName>
    <domain>
        <recommendedName>
            <fullName evidence="3">Phosphopantothenoylcysteine decarboxylase</fullName>
            <shortName evidence="3">PPC decarboxylase</shortName>
            <shortName evidence="3">PPC-DC</shortName>
            <ecNumber evidence="3">4.1.1.36</ecNumber>
        </recommendedName>
        <alternativeName>
            <fullName evidence="3">CoaC</fullName>
        </alternativeName>
    </domain>
    <domain>
        <recommendedName>
            <fullName evidence="3">Phosphopantothenate--cysteine ligase</fullName>
            <ecNumber evidence="3">6.3.2.5</ecNumber>
        </recommendedName>
        <alternativeName>
            <fullName evidence="3">CoaB</fullName>
        </alternativeName>
        <alternativeName>
            <fullName evidence="3">Phosphopantothenoylcysteine synthetase</fullName>
            <shortName evidence="3">PPC synthetase</shortName>
            <shortName evidence="3">PPC-S</shortName>
        </alternativeName>
    </domain>
</protein>
<dbReference type="PROSITE" id="PS50890">
    <property type="entry name" value="PUA"/>
    <property type="match status" value="1"/>
</dbReference>
<feature type="binding site" evidence="3">
    <location>
        <position position="343"/>
    </location>
    <ligand>
        <name>CTP</name>
        <dbReference type="ChEBI" id="CHEBI:37563"/>
    </ligand>
</feature>
<feature type="region of interest" description="Phosphopantothenoylcysteine decarboxylase" evidence="3">
    <location>
        <begin position="1"/>
        <end position="192"/>
    </location>
</feature>
<feature type="region of interest" description="Phosphopantothenate--cysteine ligase" evidence="3">
    <location>
        <begin position="193"/>
        <end position="404"/>
    </location>
</feature>
<evidence type="ECO:0000313" key="7">
    <source>
        <dbReference type="EMBL" id="XBS22544.1"/>
    </source>
</evidence>
<dbReference type="SUPFAM" id="SSF52507">
    <property type="entry name" value="Homo-oligomeric flavin-containing Cys decarboxylases, HFCD"/>
    <property type="match status" value="1"/>
</dbReference>
<dbReference type="GO" id="GO:0015937">
    <property type="term" value="P:coenzyme A biosynthetic process"/>
    <property type="evidence" value="ECO:0007669"/>
    <property type="project" value="UniProtKB-UniRule"/>
</dbReference>
<comment type="cofactor">
    <cofactor evidence="3">
        <name>Mg(2+)</name>
        <dbReference type="ChEBI" id="CHEBI:18420"/>
    </cofactor>
</comment>
<keyword evidence="3 4" id="KW-0285">Flavoprotein</keyword>
<comment type="caution">
    <text evidence="3">Lacks conserved residue(s) required for the propagation of feature annotation.</text>
</comment>
<dbReference type="PANTHER" id="PTHR14359">
    <property type="entry name" value="HOMO-OLIGOMERIC FLAVIN CONTAINING CYS DECARBOXYLASE FAMILY"/>
    <property type="match status" value="1"/>
</dbReference>
<evidence type="ECO:0000313" key="8">
    <source>
        <dbReference type="Proteomes" id="UP001225378"/>
    </source>
</evidence>
<feature type="binding site" evidence="3">
    <location>
        <begin position="307"/>
        <end position="310"/>
    </location>
    <ligand>
        <name>CTP</name>
        <dbReference type="ChEBI" id="CHEBI:37563"/>
    </ligand>
</feature>
<evidence type="ECO:0000256" key="1">
    <source>
        <dbReference type="ARBA" id="ARBA00022793"/>
    </source>
</evidence>
<feature type="binding site" evidence="3">
    <location>
        <position position="339"/>
    </location>
    <ligand>
        <name>CTP</name>
        <dbReference type="ChEBI" id="CHEBI:37563"/>
    </ligand>
</feature>
<gene>
    <name evidence="3 7" type="primary">coaBC</name>
    <name evidence="7" type="ORF">Q9L42_006075</name>
</gene>
<dbReference type="EC" id="4.1.1.36" evidence="3"/>
<dbReference type="Gene3D" id="3.40.50.10300">
    <property type="entry name" value="CoaB-like"/>
    <property type="match status" value="1"/>
</dbReference>
<dbReference type="InterPro" id="IPR003382">
    <property type="entry name" value="Flavoprotein"/>
</dbReference>
<evidence type="ECO:0000256" key="4">
    <source>
        <dbReference type="RuleBase" id="RU364078"/>
    </source>
</evidence>
<dbReference type="PANTHER" id="PTHR14359:SF6">
    <property type="entry name" value="PHOSPHOPANTOTHENOYLCYSTEINE DECARBOXYLASE"/>
    <property type="match status" value="1"/>
</dbReference>
<dbReference type="InterPro" id="IPR007085">
    <property type="entry name" value="DNA/pantothenate-metab_flavo_C"/>
</dbReference>
<dbReference type="GO" id="GO:0004632">
    <property type="term" value="F:phosphopantothenate--cysteine ligase activity"/>
    <property type="evidence" value="ECO:0007669"/>
    <property type="project" value="UniProtKB-UniRule"/>
</dbReference>
<proteinExistence type="inferred from homology"/>
<dbReference type="Gene3D" id="3.40.50.1950">
    <property type="entry name" value="Flavin prenyltransferase-like"/>
    <property type="match status" value="1"/>
</dbReference>
<name>A0AAU7P023_9GAMM</name>
<keyword evidence="1 3" id="KW-0210">Decarboxylase</keyword>
<feature type="binding site" evidence="3">
    <location>
        <position position="325"/>
    </location>
    <ligand>
        <name>CTP</name>
        <dbReference type="ChEBI" id="CHEBI:37563"/>
    </ligand>
</feature>
<dbReference type="Pfam" id="PF04127">
    <property type="entry name" value="DFP"/>
    <property type="match status" value="1"/>
</dbReference>
<feature type="binding site" evidence="3">
    <location>
        <position position="281"/>
    </location>
    <ligand>
        <name>CTP</name>
        <dbReference type="ChEBI" id="CHEBI:37563"/>
    </ligand>
</feature>
<dbReference type="Pfam" id="PF02441">
    <property type="entry name" value="Flavoprotein"/>
    <property type="match status" value="1"/>
</dbReference>
<keyword evidence="3 4" id="KW-0288">FMN</keyword>
<dbReference type="GO" id="GO:0010181">
    <property type="term" value="F:FMN binding"/>
    <property type="evidence" value="ECO:0007669"/>
    <property type="project" value="UniProtKB-UniRule"/>
</dbReference>
<keyword evidence="3" id="KW-0511">Multifunctional enzyme</keyword>
<keyword evidence="2 3" id="KW-0456">Lyase</keyword>
<dbReference type="KEGG" id="mech:Q9L42_006075"/>
<dbReference type="RefSeq" id="WP_349432741.1">
    <property type="nucleotide sequence ID" value="NZ_CP157743.1"/>
</dbReference>
<feature type="active site" description="Proton donor" evidence="3">
    <location>
        <position position="161"/>
    </location>
</feature>
<dbReference type="SUPFAM" id="SSF102645">
    <property type="entry name" value="CoaB-like"/>
    <property type="match status" value="1"/>
</dbReference>
<comment type="similarity">
    <text evidence="3 4">In the N-terminal section; belongs to the HFCD (homo-oligomeric flavin containing Cys decarboxylase) superfamily.</text>
</comment>
<dbReference type="GO" id="GO:0046872">
    <property type="term" value="F:metal ion binding"/>
    <property type="evidence" value="ECO:0007669"/>
    <property type="project" value="UniProtKB-KW"/>
</dbReference>
<evidence type="ECO:0000256" key="2">
    <source>
        <dbReference type="ARBA" id="ARBA00023239"/>
    </source>
</evidence>
<keyword evidence="3" id="KW-0460">Magnesium</keyword>
<dbReference type="HAMAP" id="MF_02225">
    <property type="entry name" value="CoaBC"/>
    <property type="match status" value="1"/>
</dbReference>
<comment type="pathway">
    <text evidence="3 4">Cofactor biosynthesis; coenzyme A biosynthesis; CoA from (R)-pantothenate: step 2/5.</text>
</comment>
<comment type="cofactor">
    <cofactor evidence="3">
        <name>FMN</name>
        <dbReference type="ChEBI" id="CHEBI:58210"/>
    </cofactor>
    <text evidence="3">Binds 1 FMN per subunit.</text>
</comment>
<evidence type="ECO:0000256" key="3">
    <source>
        <dbReference type="HAMAP-Rule" id="MF_02225"/>
    </source>
</evidence>
<comment type="catalytic activity">
    <reaction evidence="3 4">
        <text>(R)-4'-phosphopantothenate + L-cysteine + CTP = N-[(R)-4-phosphopantothenoyl]-L-cysteine + CMP + diphosphate + H(+)</text>
        <dbReference type="Rhea" id="RHEA:19397"/>
        <dbReference type="ChEBI" id="CHEBI:10986"/>
        <dbReference type="ChEBI" id="CHEBI:15378"/>
        <dbReference type="ChEBI" id="CHEBI:33019"/>
        <dbReference type="ChEBI" id="CHEBI:35235"/>
        <dbReference type="ChEBI" id="CHEBI:37563"/>
        <dbReference type="ChEBI" id="CHEBI:59458"/>
        <dbReference type="ChEBI" id="CHEBI:60377"/>
        <dbReference type="EC" id="6.3.2.5"/>
    </reaction>
</comment>
<dbReference type="InterPro" id="IPR005252">
    <property type="entry name" value="CoaBC"/>
</dbReference>